<accession>A0A434AGQ1</accession>
<dbReference type="RefSeq" id="WP_127344345.1">
    <property type="nucleotide sequence ID" value="NZ_RJJX01000019.1"/>
</dbReference>
<dbReference type="InterPro" id="IPR012334">
    <property type="entry name" value="Pectin_lyas_fold"/>
</dbReference>
<sequence>MSKSHLYLIIVLLLAFCYACEKGNDFSLDRNSSLSFSVDTLSFDTLLTGNGSTTKQIKIYNRSTKEIHISRIYLEDENSPYRINLNGEQGKEWIDVDLAENDSLFAFVEVALNPANEDAPRLLKDQLVFDRDGEQQKVVFETWAQDVYRITGNISNTQTWTANRPYLIVDSTYLNQGVTLTIEEGGRVYFKKGAALHIKGEINVLGSFEKPVYFGSERQEKLYDQVPAQWGGIYFYEESKNNKFSHFILENGSNALHFQGASSQNNSLELEYGIIRNFNQTGIYISNTLLRAHDLLISNCGEECLSMDGESKCELYHSTFYNTWFYFSRSSSILKISENPLLSLTIGNSIIWGIKNDEIELTQTDNIQLVNSLIKLSDSKQNEYTSVFSECIFNENPLFSDAEVSDFTLQVNSSCINIGNVEYGNLFPIDSRGNRRNEDNAPDLGTYEYAE</sequence>
<proteinExistence type="predicted"/>
<dbReference type="OrthoDB" id="1111178at2"/>
<protein>
    <recommendedName>
        <fullName evidence="4">Right-handed parallel beta-helix repeat-containing protein</fullName>
    </recommendedName>
</protein>
<dbReference type="NCBIfam" id="NF041518">
    <property type="entry name" value="choice_anch_Q"/>
    <property type="match status" value="1"/>
</dbReference>
<organism evidence="2 3">
    <name type="scientific">Ancylomarina longa</name>
    <dbReference type="NCBI Taxonomy" id="2487017"/>
    <lineage>
        <taxon>Bacteria</taxon>
        <taxon>Pseudomonadati</taxon>
        <taxon>Bacteroidota</taxon>
        <taxon>Bacteroidia</taxon>
        <taxon>Marinilabiliales</taxon>
        <taxon>Marinifilaceae</taxon>
        <taxon>Ancylomarina</taxon>
    </lineage>
</organism>
<dbReference type="SUPFAM" id="SSF51126">
    <property type="entry name" value="Pectin lyase-like"/>
    <property type="match status" value="1"/>
</dbReference>
<evidence type="ECO:0008006" key="4">
    <source>
        <dbReference type="Google" id="ProtNLM"/>
    </source>
</evidence>
<evidence type="ECO:0000313" key="2">
    <source>
        <dbReference type="EMBL" id="RUT73561.1"/>
    </source>
</evidence>
<evidence type="ECO:0000256" key="1">
    <source>
        <dbReference type="SAM" id="MobiDB-lite"/>
    </source>
</evidence>
<gene>
    <name evidence="2" type="ORF">DLK05_12710</name>
</gene>
<name>A0A434AGQ1_9BACT</name>
<dbReference type="InterPro" id="IPR059226">
    <property type="entry name" value="Choice_anch_Q_dom"/>
</dbReference>
<dbReference type="EMBL" id="RJJX01000019">
    <property type="protein sequence ID" value="RUT73561.1"/>
    <property type="molecule type" value="Genomic_DNA"/>
</dbReference>
<dbReference type="Proteomes" id="UP000282985">
    <property type="component" value="Unassembled WGS sequence"/>
</dbReference>
<evidence type="ECO:0000313" key="3">
    <source>
        <dbReference type="Proteomes" id="UP000282985"/>
    </source>
</evidence>
<reference evidence="2 3" key="1">
    <citation type="submission" date="2018-11" db="EMBL/GenBank/DDBJ databases">
        <title>Parancylomarina longa gen. nov., sp. nov., isolated from sediments of southern Okinawa.</title>
        <authorList>
            <person name="Fu T."/>
        </authorList>
    </citation>
    <scope>NUCLEOTIDE SEQUENCE [LARGE SCALE GENOMIC DNA]</scope>
    <source>
        <strain evidence="2 3">T3-2 S1-C</strain>
    </source>
</reference>
<dbReference type="AlphaFoldDB" id="A0A434AGQ1"/>
<comment type="caution">
    <text evidence="2">The sequence shown here is derived from an EMBL/GenBank/DDBJ whole genome shotgun (WGS) entry which is preliminary data.</text>
</comment>
<dbReference type="Gene3D" id="2.160.20.10">
    <property type="entry name" value="Single-stranded right-handed beta-helix, Pectin lyase-like"/>
    <property type="match status" value="1"/>
</dbReference>
<dbReference type="InterPro" id="IPR011050">
    <property type="entry name" value="Pectin_lyase_fold/virulence"/>
</dbReference>
<keyword evidence="3" id="KW-1185">Reference proteome</keyword>
<feature type="region of interest" description="Disordered" evidence="1">
    <location>
        <begin position="432"/>
        <end position="451"/>
    </location>
</feature>